<reference evidence="1" key="1">
    <citation type="submission" date="2020-11" db="EMBL/GenBank/DDBJ databases">
        <authorList>
            <consortium name="DOE Joint Genome Institute"/>
            <person name="Ahrendt S."/>
            <person name="Riley R."/>
            <person name="Andreopoulos W."/>
            <person name="Labutti K."/>
            <person name="Pangilinan J."/>
            <person name="Ruiz-Duenas F.J."/>
            <person name="Barrasa J.M."/>
            <person name="Sanchez-Garcia M."/>
            <person name="Camarero S."/>
            <person name="Miyauchi S."/>
            <person name="Serrano A."/>
            <person name="Linde D."/>
            <person name="Babiker R."/>
            <person name="Drula E."/>
            <person name="Ayuso-Fernandez I."/>
            <person name="Pacheco R."/>
            <person name="Padilla G."/>
            <person name="Ferreira P."/>
            <person name="Barriuso J."/>
            <person name="Kellner H."/>
            <person name="Castanera R."/>
            <person name="Alfaro M."/>
            <person name="Ramirez L."/>
            <person name="Pisabarro A.G."/>
            <person name="Kuo A."/>
            <person name="Tritt A."/>
            <person name="Lipzen A."/>
            <person name="He G."/>
            <person name="Yan M."/>
            <person name="Ng V."/>
            <person name="Cullen D."/>
            <person name="Martin F."/>
            <person name="Rosso M.-N."/>
            <person name="Henrissat B."/>
            <person name="Hibbett D."/>
            <person name="Martinez A.T."/>
            <person name="Grigoriev I.V."/>
        </authorList>
    </citation>
    <scope>NUCLEOTIDE SEQUENCE</scope>
    <source>
        <strain evidence="1">CIRM-BRFM 674</strain>
    </source>
</reference>
<dbReference type="OrthoDB" id="3032084at2759"/>
<dbReference type="Proteomes" id="UP000807469">
    <property type="component" value="Unassembled WGS sequence"/>
</dbReference>
<dbReference type="InterPro" id="IPR032675">
    <property type="entry name" value="LRR_dom_sf"/>
</dbReference>
<sequence>MASNSANVHPSLNPVKPSLEEFRMHNASLPISRLNYDILIDIFMLNTVTDMKNRHLPSQTTRRSSQVCHLWRSIMLNYPMLWAASVDFEDHTPWMKQVVARSGSVPFPDIVVPSLSVYFLNHGLPRLRKSIIVREDNVLDVIPDLLYLFGDNVSEEMVAWVTPYLYQCRRFFIKISKRHWKHILENILQPLPILHTFSIVIKGSQQTQDSFELPEDLFSNHAPLLRVLDLRGCACHFSSPIFHTLTSLAIRKPSSPHLPTGRGWLEILGNMKDLRKLILICAFTPRDDDSATASMVSLPHLKTLVLEGDNSSCSEVFTHLDFNFDSLEMINVQCNKIRLDDHFTSTISCIHHHLNSSRITRDGLTVQCTPTGLKFDQKGICSQTSDRTYLSFSWFGSFSDRNIMAIFPSFMSVITRSCSEVTLLQLDFVHSAALQDSHIVEILSISPKVEELFIMMDYTLHRLLPILSLNPQDNPNHTSLFPLLRTVILEYVRLGEGNFYNDISTEFVAFVRKRSLMGSQIKEIVFIKCEVAKIITVELEELGVHVTNL</sequence>
<protein>
    <recommendedName>
        <fullName evidence="3">F-box domain-containing protein</fullName>
    </recommendedName>
</protein>
<evidence type="ECO:0008006" key="3">
    <source>
        <dbReference type="Google" id="ProtNLM"/>
    </source>
</evidence>
<evidence type="ECO:0000313" key="2">
    <source>
        <dbReference type="Proteomes" id="UP000807469"/>
    </source>
</evidence>
<dbReference type="SUPFAM" id="SSF52047">
    <property type="entry name" value="RNI-like"/>
    <property type="match status" value="1"/>
</dbReference>
<evidence type="ECO:0000313" key="1">
    <source>
        <dbReference type="EMBL" id="KAF9476469.1"/>
    </source>
</evidence>
<dbReference type="Gene3D" id="3.80.10.10">
    <property type="entry name" value="Ribonuclease Inhibitor"/>
    <property type="match status" value="1"/>
</dbReference>
<name>A0A9P6CXN4_9AGAR</name>
<keyword evidence="2" id="KW-1185">Reference proteome</keyword>
<proteinExistence type="predicted"/>
<organism evidence="1 2">
    <name type="scientific">Pholiota conissans</name>
    <dbReference type="NCBI Taxonomy" id="109636"/>
    <lineage>
        <taxon>Eukaryota</taxon>
        <taxon>Fungi</taxon>
        <taxon>Dikarya</taxon>
        <taxon>Basidiomycota</taxon>
        <taxon>Agaricomycotina</taxon>
        <taxon>Agaricomycetes</taxon>
        <taxon>Agaricomycetidae</taxon>
        <taxon>Agaricales</taxon>
        <taxon>Agaricineae</taxon>
        <taxon>Strophariaceae</taxon>
        <taxon>Pholiota</taxon>
    </lineage>
</organism>
<comment type="caution">
    <text evidence="1">The sequence shown here is derived from an EMBL/GenBank/DDBJ whole genome shotgun (WGS) entry which is preliminary data.</text>
</comment>
<accession>A0A9P6CXN4</accession>
<gene>
    <name evidence="1" type="ORF">BDN70DRAFT_882367</name>
</gene>
<dbReference type="EMBL" id="MU155293">
    <property type="protein sequence ID" value="KAF9476469.1"/>
    <property type="molecule type" value="Genomic_DNA"/>
</dbReference>
<dbReference type="AlphaFoldDB" id="A0A9P6CXN4"/>
<dbReference type="Gene3D" id="1.20.1280.50">
    <property type="match status" value="1"/>
</dbReference>